<protein>
    <submittedName>
        <fullName evidence="1">Uncharacterized protein</fullName>
    </submittedName>
</protein>
<dbReference type="EMBL" id="MT143504">
    <property type="protein sequence ID" value="QJA97551.1"/>
    <property type="molecule type" value="Genomic_DNA"/>
</dbReference>
<reference evidence="1" key="1">
    <citation type="submission" date="2020-03" db="EMBL/GenBank/DDBJ databases">
        <title>The deep terrestrial virosphere.</title>
        <authorList>
            <person name="Holmfeldt K."/>
            <person name="Nilsson E."/>
            <person name="Simone D."/>
            <person name="Lopez-Fernandez M."/>
            <person name="Wu X."/>
            <person name="de Brujin I."/>
            <person name="Lundin D."/>
            <person name="Andersson A."/>
            <person name="Bertilsson S."/>
            <person name="Dopson M."/>
        </authorList>
    </citation>
    <scope>NUCLEOTIDE SEQUENCE</scope>
    <source>
        <strain evidence="1">MM415B06147</strain>
    </source>
</reference>
<dbReference type="AlphaFoldDB" id="A0A6M3LX92"/>
<organism evidence="1">
    <name type="scientific">viral metagenome</name>
    <dbReference type="NCBI Taxonomy" id="1070528"/>
    <lineage>
        <taxon>unclassified sequences</taxon>
        <taxon>metagenomes</taxon>
        <taxon>organismal metagenomes</taxon>
    </lineage>
</organism>
<sequence>MRKGKLIPPDKKQCQGEHLIGGAFSLGRPYYQRCKNKPVVIIVETKKPYGSMSVCAECLEIAGKQLNNKFTIKSLSGKIKEVINE</sequence>
<gene>
    <name evidence="1" type="ORF">MM415B06147_0004</name>
</gene>
<accession>A0A6M3LX92</accession>
<proteinExistence type="predicted"/>
<evidence type="ECO:0000313" key="1">
    <source>
        <dbReference type="EMBL" id="QJA97551.1"/>
    </source>
</evidence>
<name>A0A6M3LX92_9ZZZZ</name>